<gene>
    <name evidence="2" type="ORF">NUM_33170</name>
</gene>
<dbReference type="Pfam" id="PF17765">
    <property type="entry name" value="MLTR_LBD"/>
    <property type="match status" value="1"/>
</dbReference>
<dbReference type="GO" id="GO:0003677">
    <property type="term" value="F:DNA binding"/>
    <property type="evidence" value="ECO:0007669"/>
    <property type="project" value="InterPro"/>
</dbReference>
<proteinExistence type="predicted"/>
<keyword evidence="3" id="KW-1185">Reference proteome</keyword>
<dbReference type="RefSeq" id="WP_207125791.1">
    <property type="nucleotide sequence ID" value="NZ_BOPO01000055.1"/>
</dbReference>
<comment type="caution">
    <text evidence="2">The sequence shown here is derived from an EMBL/GenBank/DDBJ whole genome shotgun (WGS) entry which is preliminary data.</text>
</comment>
<reference evidence="3" key="1">
    <citation type="journal article" date="2021" name="Int. J. Syst. Evol. Microbiol.">
        <title>Actinocatenispora comari sp. nov., an endophytic actinomycete isolated from aerial parts of Comarum salesowianum.</title>
        <authorList>
            <person name="Oyunbileg N."/>
            <person name="Iizaka Y."/>
            <person name="Hamada M."/>
            <person name="Davaapurev B.O."/>
            <person name="Fukumoto A."/>
            <person name="Tsetseg B."/>
            <person name="Kato F."/>
            <person name="Tamura T."/>
            <person name="Batkhuu J."/>
            <person name="Anzai Y."/>
        </authorList>
    </citation>
    <scope>NUCLEOTIDE SEQUENCE [LARGE SCALE GENOMIC DNA]</scope>
    <source>
        <strain evidence="3">NUM-2625</strain>
    </source>
</reference>
<dbReference type="PANTHER" id="PTHR35010:SF4">
    <property type="entry name" value="BLL5781 PROTEIN"/>
    <property type="match status" value="1"/>
</dbReference>
<dbReference type="InterPro" id="IPR010982">
    <property type="entry name" value="Lambda_DNA-bd_dom_sf"/>
</dbReference>
<dbReference type="AlphaFoldDB" id="A0A8J4ABT7"/>
<dbReference type="Gene3D" id="1.10.260.40">
    <property type="entry name" value="lambda repressor-like DNA-binding domains"/>
    <property type="match status" value="1"/>
</dbReference>
<dbReference type="SMART" id="SM00530">
    <property type="entry name" value="HTH_XRE"/>
    <property type="match status" value="1"/>
</dbReference>
<dbReference type="PROSITE" id="PS50943">
    <property type="entry name" value="HTH_CROC1"/>
    <property type="match status" value="1"/>
</dbReference>
<name>A0A8J4ABT7_9ACTN</name>
<evidence type="ECO:0000313" key="2">
    <source>
        <dbReference type="EMBL" id="GIL28063.1"/>
    </source>
</evidence>
<dbReference type="InterPro" id="IPR001387">
    <property type="entry name" value="Cro/C1-type_HTH"/>
</dbReference>
<dbReference type="PANTHER" id="PTHR35010">
    <property type="entry name" value="BLL4672 PROTEIN-RELATED"/>
    <property type="match status" value="1"/>
</dbReference>
<dbReference type="InterPro" id="IPR041413">
    <property type="entry name" value="MLTR_LBD"/>
</dbReference>
<dbReference type="Proteomes" id="UP000614996">
    <property type="component" value="Unassembled WGS sequence"/>
</dbReference>
<dbReference type="SUPFAM" id="SSF47413">
    <property type="entry name" value="lambda repressor-like DNA-binding domains"/>
    <property type="match status" value="1"/>
</dbReference>
<dbReference type="Gene3D" id="3.30.450.180">
    <property type="match status" value="1"/>
</dbReference>
<sequence length="260" mass="29206">MTVTPQPVGQLVRRWREHRRRSQLDVSTAAGLSARHLSFIETGRATPSRDMIERLCDEFDVPLRERNSFYLAAGYAPPYAERPLADLGIARTAIEAVLRGHEPNPAMAINVRWDLLAANRPMQRLLERLDLAPQHPVNVLRAMLHPDGMAKQVRNYAQWRADTLRRVRRQLDRTGAEGLAELLDELRSYPPPPTPQQTEPTTIARNDLVTPVVLATEHGDLSLHHALTVFGAARDVTLDEIAIETFFPADEQSAALLAAW</sequence>
<feature type="domain" description="HTH cro/C1-type" evidence="1">
    <location>
        <begin position="12"/>
        <end position="66"/>
    </location>
</feature>
<dbReference type="Pfam" id="PF13560">
    <property type="entry name" value="HTH_31"/>
    <property type="match status" value="1"/>
</dbReference>
<organism evidence="2 3">
    <name type="scientific">Actinocatenispora comari</name>
    <dbReference type="NCBI Taxonomy" id="2807577"/>
    <lineage>
        <taxon>Bacteria</taxon>
        <taxon>Bacillati</taxon>
        <taxon>Actinomycetota</taxon>
        <taxon>Actinomycetes</taxon>
        <taxon>Micromonosporales</taxon>
        <taxon>Micromonosporaceae</taxon>
        <taxon>Actinocatenispora</taxon>
    </lineage>
</organism>
<dbReference type="CDD" id="cd00093">
    <property type="entry name" value="HTH_XRE"/>
    <property type="match status" value="1"/>
</dbReference>
<evidence type="ECO:0000313" key="3">
    <source>
        <dbReference type="Proteomes" id="UP000614996"/>
    </source>
</evidence>
<dbReference type="EMBL" id="BOPO01000055">
    <property type="protein sequence ID" value="GIL28063.1"/>
    <property type="molecule type" value="Genomic_DNA"/>
</dbReference>
<protein>
    <submittedName>
        <fullName evidence="2">Transcriptional regulator</fullName>
    </submittedName>
</protein>
<evidence type="ECO:0000259" key="1">
    <source>
        <dbReference type="PROSITE" id="PS50943"/>
    </source>
</evidence>
<accession>A0A8J4ABT7</accession>